<reference evidence="2 3" key="1">
    <citation type="submission" date="2022-01" db="EMBL/GenBank/DDBJ databases">
        <authorList>
            <person name="Xiong W."/>
            <person name="Schranz E."/>
        </authorList>
    </citation>
    <scope>NUCLEOTIDE SEQUENCE [LARGE SCALE GENOMIC DNA]</scope>
</reference>
<proteinExistence type="predicted"/>
<dbReference type="AlphaFoldDB" id="A0AAU9PLX8"/>
<accession>A0AAU9PLX8</accession>
<organism evidence="2 3">
    <name type="scientific">Lactuca virosa</name>
    <dbReference type="NCBI Taxonomy" id="75947"/>
    <lineage>
        <taxon>Eukaryota</taxon>
        <taxon>Viridiplantae</taxon>
        <taxon>Streptophyta</taxon>
        <taxon>Embryophyta</taxon>
        <taxon>Tracheophyta</taxon>
        <taxon>Spermatophyta</taxon>
        <taxon>Magnoliopsida</taxon>
        <taxon>eudicotyledons</taxon>
        <taxon>Gunneridae</taxon>
        <taxon>Pentapetalae</taxon>
        <taxon>asterids</taxon>
        <taxon>campanulids</taxon>
        <taxon>Asterales</taxon>
        <taxon>Asteraceae</taxon>
        <taxon>Cichorioideae</taxon>
        <taxon>Cichorieae</taxon>
        <taxon>Lactucinae</taxon>
        <taxon>Lactuca</taxon>
    </lineage>
</organism>
<evidence type="ECO:0000313" key="2">
    <source>
        <dbReference type="EMBL" id="CAH1451387.1"/>
    </source>
</evidence>
<feature type="domain" description="Transposase (putative) gypsy type" evidence="1">
    <location>
        <begin position="50"/>
        <end position="111"/>
    </location>
</feature>
<gene>
    <name evidence="2" type="ORF">LVIROSA_LOCUS36748</name>
</gene>
<dbReference type="Proteomes" id="UP001157418">
    <property type="component" value="Unassembled WGS sequence"/>
</dbReference>
<dbReference type="EMBL" id="CAKMRJ010005745">
    <property type="protein sequence ID" value="CAH1451387.1"/>
    <property type="molecule type" value="Genomic_DNA"/>
</dbReference>
<protein>
    <recommendedName>
        <fullName evidence="1">Transposase (putative) gypsy type domain-containing protein</fullName>
    </recommendedName>
</protein>
<dbReference type="InterPro" id="IPR007321">
    <property type="entry name" value="Transposase_28"/>
</dbReference>
<dbReference type="Pfam" id="PF04195">
    <property type="entry name" value="Transposase_28"/>
    <property type="match status" value="1"/>
</dbReference>
<comment type="caution">
    <text evidence="2">The sequence shown here is derived from an EMBL/GenBank/DDBJ whole genome shotgun (WGS) entry which is preliminary data.</text>
</comment>
<keyword evidence="3" id="KW-1185">Reference proteome</keyword>
<sequence length="131" mass="15168">MDSSISITLTPGQFSTLQERYGFHPEDGVTFVGEHASFINPPEGKFGTYTKHFDAGYRLPTSDFFREVLHTHKVHINQFLPNGINKLVAFEMLYRANGIKPDIWVFRHFFVSMFLPLVRVIRSLFVSIVRF</sequence>
<name>A0AAU9PLX8_9ASTR</name>
<evidence type="ECO:0000259" key="1">
    <source>
        <dbReference type="Pfam" id="PF04195"/>
    </source>
</evidence>
<evidence type="ECO:0000313" key="3">
    <source>
        <dbReference type="Proteomes" id="UP001157418"/>
    </source>
</evidence>